<dbReference type="InterPro" id="IPR050357">
    <property type="entry name" value="Arrestin_domain-protein"/>
</dbReference>
<evidence type="ECO:0000259" key="3">
    <source>
        <dbReference type="Pfam" id="PF00339"/>
    </source>
</evidence>
<dbReference type="Gene3D" id="2.60.40.640">
    <property type="match status" value="1"/>
</dbReference>
<evidence type="ECO:0000313" key="4">
    <source>
        <dbReference type="EMBL" id="KAF1945986.1"/>
    </source>
</evidence>
<dbReference type="Pfam" id="PF00339">
    <property type="entry name" value="Arrestin_N"/>
    <property type="match status" value="1"/>
</dbReference>
<dbReference type="GO" id="GO:0015031">
    <property type="term" value="P:protein transport"/>
    <property type="evidence" value="ECO:0007669"/>
    <property type="project" value="TreeGrafter"/>
</dbReference>
<accession>A0A6A5T5F7</accession>
<dbReference type="OrthoDB" id="3892815at2759"/>
<name>A0A6A5T5F7_9PLEO</name>
<evidence type="ECO:0000313" key="5">
    <source>
        <dbReference type="Proteomes" id="UP000800038"/>
    </source>
</evidence>
<organism evidence="4 5">
    <name type="scientific">Clathrospora elynae</name>
    <dbReference type="NCBI Taxonomy" id="706981"/>
    <lineage>
        <taxon>Eukaryota</taxon>
        <taxon>Fungi</taxon>
        <taxon>Dikarya</taxon>
        <taxon>Ascomycota</taxon>
        <taxon>Pezizomycotina</taxon>
        <taxon>Dothideomycetes</taxon>
        <taxon>Pleosporomycetidae</taxon>
        <taxon>Pleosporales</taxon>
        <taxon>Diademaceae</taxon>
        <taxon>Clathrospora</taxon>
    </lineage>
</organism>
<feature type="domain" description="Arrestin-like N-terminal" evidence="3">
    <location>
        <begin position="25"/>
        <end position="121"/>
    </location>
</feature>
<evidence type="ECO:0000256" key="2">
    <source>
        <dbReference type="ARBA" id="ARBA00038766"/>
    </source>
</evidence>
<dbReference type="InterPro" id="IPR011021">
    <property type="entry name" value="Arrestin-like_N"/>
</dbReference>
<keyword evidence="5" id="KW-1185">Reference proteome</keyword>
<dbReference type="Proteomes" id="UP000800038">
    <property type="component" value="Unassembled WGS sequence"/>
</dbReference>
<proteinExistence type="inferred from homology"/>
<dbReference type="PANTHER" id="PTHR11188:SF17">
    <property type="entry name" value="FI21816P1"/>
    <property type="match status" value="1"/>
</dbReference>
<evidence type="ECO:0000256" key="1">
    <source>
        <dbReference type="ARBA" id="ARBA00005298"/>
    </source>
</evidence>
<protein>
    <recommendedName>
        <fullName evidence="3">Arrestin-like N-terminal domain-containing protein</fullName>
    </recommendedName>
</protein>
<dbReference type="PANTHER" id="PTHR11188">
    <property type="entry name" value="ARRESTIN DOMAIN CONTAINING PROTEIN"/>
    <property type="match status" value="1"/>
</dbReference>
<sequence length="446" mass="50365">MGLFSSSKIPQPPLPNLAIHLHNPTDKVFRPDDVVTGHIELTPVTSITPEAILVSLFGQSLIWHRTSSNDMNNHTTYHHWRDNAPLFEVTEELVRSRDTKLRTLEPGRRYTFPFSFRFPRGTGNTRAGQYKQDSDERFTIYPHDLPPSFFHKGKFTDGTEPDWARIEYGVRVKLVCPGVGVVQGKQLVDFGATLPILFQPLNAHLQRQLSGPLTVVLHPKTFTLQSSTLTGQPPSQIGFRRSIHDRFSSATPKLDFEAALEIPDILSSGSEFRFRAFFTVASKTANVVHIPAITFTILKLDLLDFTFYRAPRDREANTSRGGAHRRNKYETLPAPDQPFEVAASEYEEFTERKTHLNSLPDSATLELEEVPSYTPLADKKEVEMEQAKSCEVWFTARVPSVTPPSFRSFAITRAYRVKTKLGLEVGGKKFELEAESSIREMGSMSN</sequence>
<comment type="subunit">
    <text evidence="2">Interacts with hulA.</text>
</comment>
<dbReference type="InterPro" id="IPR014752">
    <property type="entry name" value="Arrestin-like_C"/>
</dbReference>
<gene>
    <name evidence="4" type="ORF">EJ02DRAFT_451091</name>
</gene>
<dbReference type="GO" id="GO:0005737">
    <property type="term" value="C:cytoplasm"/>
    <property type="evidence" value="ECO:0007669"/>
    <property type="project" value="TreeGrafter"/>
</dbReference>
<comment type="similarity">
    <text evidence="1">Belongs to the arrestin family.</text>
</comment>
<dbReference type="EMBL" id="ML976006">
    <property type="protein sequence ID" value="KAF1945986.1"/>
    <property type="molecule type" value="Genomic_DNA"/>
</dbReference>
<dbReference type="AlphaFoldDB" id="A0A6A5T5F7"/>
<reference evidence="4" key="1">
    <citation type="journal article" date="2020" name="Stud. Mycol.">
        <title>101 Dothideomycetes genomes: a test case for predicting lifestyles and emergence of pathogens.</title>
        <authorList>
            <person name="Haridas S."/>
            <person name="Albert R."/>
            <person name="Binder M."/>
            <person name="Bloem J."/>
            <person name="Labutti K."/>
            <person name="Salamov A."/>
            <person name="Andreopoulos B."/>
            <person name="Baker S."/>
            <person name="Barry K."/>
            <person name="Bills G."/>
            <person name="Bluhm B."/>
            <person name="Cannon C."/>
            <person name="Castanera R."/>
            <person name="Culley D."/>
            <person name="Daum C."/>
            <person name="Ezra D."/>
            <person name="Gonzalez J."/>
            <person name="Henrissat B."/>
            <person name="Kuo A."/>
            <person name="Liang C."/>
            <person name="Lipzen A."/>
            <person name="Lutzoni F."/>
            <person name="Magnuson J."/>
            <person name="Mondo S."/>
            <person name="Nolan M."/>
            <person name="Ohm R."/>
            <person name="Pangilinan J."/>
            <person name="Park H.-J."/>
            <person name="Ramirez L."/>
            <person name="Alfaro M."/>
            <person name="Sun H."/>
            <person name="Tritt A."/>
            <person name="Yoshinaga Y."/>
            <person name="Zwiers L.-H."/>
            <person name="Turgeon B."/>
            <person name="Goodwin S."/>
            <person name="Spatafora J."/>
            <person name="Crous P."/>
            <person name="Grigoriev I."/>
        </authorList>
    </citation>
    <scope>NUCLEOTIDE SEQUENCE</scope>
    <source>
        <strain evidence="4">CBS 161.51</strain>
    </source>
</reference>